<reference evidence="9" key="2">
    <citation type="submission" date="2014-08" db="EMBL/GenBank/DDBJ databases">
        <authorList>
            <person name="Moulin L."/>
        </authorList>
    </citation>
    <scope>NUCLEOTIDE SEQUENCE [LARGE SCALE GENOMIC DNA]</scope>
</reference>
<gene>
    <name evidence="7" type="ORF">MPL3356_150035</name>
    <name evidence="8" type="ORF">MPL3365_130296</name>
</gene>
<accession>A0A090G329</accession>
<dbReference type="Proteomes" id="UP000046122">
    <property type="component" value="Unassembled WGS sequence"/>
</dbReference>
<comment type="subcellular location">
    <subcellularLocation>
        <location evidence="6">Cell membrane</location>
        <topology evidence="6">Multi-pass membrane protein</topology>
    </subcellularLocation>
    <subcellularLocation>
        <location evidence="1">Membrane</location>
    </subcellularLocation>
</comment>
<keyword evidence="5 6" id="KW-0472">Membrane</keyword>
<organism evidence="8 10">
    <name type="scientific">Mesorhizobium plurifarium</name>
    <dbReference type="NCBI Taxonomy" id="69974"/>
    <lineage>
        <taxon>Bacteria</taxon>
        <taxon>Pseudomonadati</taxon>
        <taxon>Pseudomonadota</taxon>
        <taxon>Alphaproteobacteria</taxon>
        <taxon>Hyphomicrobiales</taxon>
        <taxon>Phyllobacteriaceae</taxon>
        <taxon>Mesorhizobium</taxon>
    </lineage>
</organism>
<evidence type="ECO:0000256" key="4">
    <source>
        <dbReference type="ARBA" id="ARBA00022989"/>
    </source>
</evidence>
<evidence type="ECO:0000313" key="7">
    <source>
        <dbReference type="EMBL" id="CDX13727.1"/>
    </source>
</evidence>
<dbReference type="PANTHER" id="PTHR23427:SF2">
    <property type="entry name" value="SURFEIT LOCUS PROTEIN 1"/>
    <property type="match status" value="1"/>
</dbReference>
<dbReference type="InterPro" id="IPR045214">
    <property type="entry name" value="Surf1/Surf4"/>
</dbReference>
<name>A0A090G329_MESPL</name>
<keyword evidence="3 6" id="KW-0812">Transmembrane</keyword>
<evidence type="ECO:0000313" key="9">
    <source>
        <dbReference type="Proteomes" id="UP000045285"/>
    </source>
</evidence>
<evidence type="ECO:0000313" key="8">
    <source>
        <dbReference type="EMBL" id="CDX51112.1"/>
    </source>
</evidence>
<evidence type="ECO:0000256" key="1">
    <source>
        <dbReference type="ARBA" id="ARBA00004370"/>
    </source>
</evidence>
<dbReference type="PROSITE" id="PS50895">
    <property type="entry name" value="SURF1"/>
    <property type="match status" value="1"/>
</dbReference>
<reference evidence="8 10" key="1">
    <citation type="submission" date="2014-08" db="EMBL/GenBank/DDBJ databases">
        <authorList>
            <person name="Moulin Lionel"/>
        </authorList>
    </citation>
    <scope>NUCLEOTIDE SEQUENCE [LARGE SCALE GENOMIC DNA]</scope>
</reference>
<feature type="transmembrane region" description="Helical" evidence="6">
    <location>
        <begin position="242"/>
        <end position="264"/>
    </location>
</feature>
<evidence type="ECO:0000256" key="5">
    <source>
        <dbReference type="ARBA" id="ARBA00023136"/>
    </source>
</evidence>
<evidence type="ECO:0000256" key="6">
    <source>
        <dbReference type="RuleBase" id="RU363076"/>
    </source>
</evidence>
<protein>
    <recommendedName>
        <fullName evidence="6">SURF1-like protein</fullName>
    </recommendedName>
</protein>
<dbReference type="InterPro" id="IPR002994">
    <property type="entry name" value="Surf1/Shy1"/>
</dbReference>
<proteinExistence type="inferred from homology"/>
<evidence type="ECO:0000256" key="3">
    <source>
        <dbReference type="ARBA" id="ARBA00022692"/>
    </source>
</evidence>
<sequence length="274" mass="29497">MNPILGVGVSRAGRASFEAKDVIGRADIASHAEPSKGSASRFLLVLLGLLGVLVFLGLGIWQLERRVWKLDLIARVDQRIHAPVVDAPGPATWADIDAAGFEYRHVRLAGQFQGANTLVQAVTELGGGYWVLTPMRSGRGFTVLVNRGFVPQERKAEFDRENAALAAPASVDGLLRISEPGGGFLRSNDPAADRWYSRDVAAIAKARGLTDVALYFIDAGASGPDSWPRGGLTVVKFRNAHLVYALTWFALAAMLAVALARPIFAGRRKRDAAR</sequence>
<dbReference type="CDD" id="cd06662">
    <property type="entry name" value="SURF1"/>
    <property type="match status" value="1"/>
</dbReference>
<keyword evidence="9" id="KW-1185">Reference proteome</keyword>
<keyword evidence="4 6" id="KW-1133">Transmembrane helix</keyword>
<dbReference type="Pfam" id="PF02104">
    <property type="entry name" value="SURF1"/>
    <property type="match status" value="1"/>
</dbReference>
<dbReference type="EMBL" id="CCMZ01000007">
    <property type="protein sequence ID" value="CDX13727.1"/>
    <property type="molecule type" value="Genomic_DNA"/>
</dbReference>
<dbReference type="GO" id="GO:0005886">
    <property type="term" value="C:plasma membrane"/>
    <property type="evidence" value="ECO:0007669"/>
    <property type="project" value="UniProtKB-SubCell"/>
</dbReference>
<dbReference type="STRING" id="69974.MPLDJ20_20521"/>
<dbReference type="Proteomes" id="UP000045285">
    <property type="component" value="Unassembled WGS sequence"/>
</dbReference>
<evidence type="ECO:0000256" key="2">
    <source>
        <dbReference type="ARBA" id="ARBA00007165"/>
    </source>
</evidence>
<evidence type="ECO:0000313" key="10">
    <source>
        <dbReference type="Proteomes" id="UP000046122"/>
    </source>
</evidence>
<dbReference type="PANTHER" id="PTHR23427">
    <property type="entry name" value="SURFEIT LOCUS PROTEIN"/>
    <property type="match status" value="1"/>
</dbReference>
<dbReference type="EMBL" id="CCNE01000005">
    <property type="protein sequence ID" value="CDX51112.1"/>
    <property type="molecule type" value="Genomic_DNA"/>
</dbReference>
<dbReference type="AlphaFoldDB" id="A0A090G329"/>
<keyword evidence="6" id="KW-1003">Cell membrane</keyword>
<comment type="similarity">
    <text evidence="2 6">Belongs to the SURF1 family.</text>
</comment>
<feature type="transmembrane region" description="Helical" evidence="6">
    <location>
        <begin position="42"/>
        <end position="61"/>
    </location>
</feature>